<reference evidence="8 9" key="1">
    <citation type="submission" date="2016-10" db="EMBL/GenBank/DDBJ databases">
        <title>Comparative genomics of Bacillus thuringiensis reveals a path to pathogens against multiple invertebrate hosts.</title>
        <authorList>
            <person name="Zheng J."/>
            <person name="Gao Q."/>
            <person name="Liu H."/>
            <person name="Peng D."/>
            <person name="Ruan L."/>
            <person name="Sun M."/>
        </authorList>
    </citation>
    <scope>NUCLEOTIDE SEQUENCE [LARGE SCALE GENOMIC DNA]</scope>
    <source>
        <strain evidence="8">BGSC 4CA1</strain>
    </source>
</reference>
<keyword evidence="4 6" id="KW-1133">Transmembrane helix</keyword>
<accession>A0A9X6ICZ0</accession>
<evidence type="ECO:0000313" key="9">
    <source>
        <dbReference type="Proteomes" id="UP000195129"/>
    </source>
</evidence>
<dbReference type="AlphaFoldDB" id="A0A9X6ICZ0"/>
<dbReference type="Proteomes" id="UP000195129">
    <property type="component" value="Unassembled WGS sequence"/>
</dbReference>
<dbReference type="PANTHER" id="PTHR46795:SF3">
    <property type="entry name" value="ABC TRANSPORTER PERMEASE"/>
    <property type="match status" value="1"/>
</dbReference>
<feature type="transmembrane region" description="Helical" evidence="6">
    <location>
        <begin position="55"/>
        <end position="75"/>
    </location>
</feature>
<evidence type="ECO:0000256" key="6">
    <source>
        <dbReference type="PIRNR" id="PIRNR018968"/>
    </source>
</evidence>
<dbReference type="GO" id="GO:0005886">
    <property type="term" value="C:plasma membrane"/>
    <property type="evidence" value="ECO:0007669"/>
    <property type="project" value="UniProtKB-SubCell"/>
</dbReference>
<feature type="transmembrane region" description="Helical" evidence="6">
    <location>
        <begin position="231"/>
        <end position="255"/>
    </location>
</feature>
<evidence type="ECO:0000256" key="5">
    <source>
        <dbReference type="ARBA" id="ARBA00023136"/>
    </source>
</evidence>
<feature type="transmembrane region" description="Helical" evidence="6">
    <location>
        <begin position="288"/>
        <end position="310"/>
    </location>
</feature>
<dbReference type="PANTHER" id="PTHR46795">
    <property type="entry name" value="ABC TRANSPORTER PERMEASE-RELATED-RELATED"/>
    <property type="match status" value="1"/>
</dbReference>
<keyword evidence="2 6" id="KW-1003">Cell membrane</keyword>
<dbReference type="InterPro" id="IPR003838">
    <property type="entry name" value="ABC3_permease_C"/>
</dbReference>
<dbReference type="PIRSF" id="PIRSF018968">
    <property type="entry name" value="ABC_permease_BceB"/>
    <property type="match status" value="1"/>
</dbReference>
<dbReference type="GO" id="GO:0055085">
    <property type="term" value="P:transmembrane transport"/>
    <property type="evidence" value="ECO:0007669"/>
    <property type="project" value="UniProtKB-UniRule"/>
</dbReference>
<dbReference type="Pfam" id="PF02687">
    <property type="entry name" value="FtsX"/>
    <property type="match status" value="1"/>
</dbReference>
<comment type="subcellular location">
    <subcellularLocation>
        <location evidence="1 6">Cell membrane</location>
        <topology evidence="1 6">Multi-pass membrane protein</topology>
    </subcellularLocation>
</comment>
<feature type="transmembrane region" description="Helical" evidence="6">
    <location>
        <begin position="152"/>
        <end position="176"/>
    </location>
</feature>
<comment type="similarity">
    <text evidence="6">Belongs to the ABC-4 integral membrane protein family.</text>
</comment>
<feature type="transmembrane region" description="Helical" evidence="6">
    <location>
        <begin position="106"/>
        <end position="132"/>
    </location>
</feature>
<feature type="transmembrane region" description="Helical" evidence="6">
    <location>
        <begin position="533"/>
        <end position="555"/>
    </location>
</feature>
<dbReference type="InterPro" id="IPR052536">
    <property type="entry name" value="ABC-4_Integral_Memb_Prot"/>
</dbReference>
<name>A0A9X6ICZ0_BACTU</name>
<feature type="transmembrane region" description="Helical" evidence="6">
    <location>
        <begin position="197"/>
        <end position="219"/>
    </location>
</feature>
<proteinExistence type="inferred from homology"/>
<dbReference type="EMBL" id="NFDN01000071">
    <property type="protein sequence ID" value="OTY53668.1"/>
    <property type="molecule type" value="Genomic_DNA"/>
</dbReference>
<gene>
    <name evidence="8" type="ORF">BK746_21650</name>
</gene>
<evidence type="ECO:0000256" key="2">
    <source>
        <dbReference type="ARBA" id="ARBA00022475"/>
    </source>
</evidence>
<evidence type="ECO:0000313" key="8">
    <source>
        <dbReference type="EMBL" id="OTY53668.1"/>
    </source>
</evidence>
<feature type="transmembrane region" description="Helical" evidence="6">
    <location>
        <begin position="589"/>
        <end position="607"/>
    </location>
</feature>
<evidence type="ECO:0000256" key="3">
    <source>
        <dbReference type="ARBA" id="ARBA00022692"/>
    </source>
</evidence>
<keyword evidence="5 6" id="KW-0472">Membrane</keyword>
<evidence type="ECO:0000259" key="7">
    <source>
        <dbReference type="Pfam" id="PF02687"/>
    </source>
</evidence>
<feature type="transmembrane region" description="Helical" evidence="6">
    <location>
        <begin position="18"/>
        <end position="35"/>
    </location>
</feature>
<feature type="domain" description="ABC3 transporter permease C-terminal" evidence="7">
    <location>
        <begin position="62"/>
        <end position="176"/>
    </location>
</feature>
<keyword evidence="6" id="KW-0813">Transport</keyword>
<protein>
    <submittedName>
        <fullName evidence="8">ABC transporter permease</fullName>
    </submittedName>
</protein>
<comment type="caution">
    <text evidence="8">The sequence shown here is derived from an EMBL/GenBank/DDBJ whole genome shotgun (WGS) entry which is preliminary data.</text>
</comment>
<evidence type="ECO:0000256" key="1">
    <source>
        <dbReference type="ARBA" id="ARBA00004651"/>
    </source>
</evidence>
<dbReference type="InterPro" id="IPR027022">
    <property type="entry name" value="ABC_permease_BceB-typ"/>
</dbReference>
<organism evidence="8 9">
    <name type="scientific">Bacillus thuringiensis serovar yosoo</name>
    <dbReference type="NCBI Taxonomy" id="180848"/>
    <lineage>
        <taxon>Bacteria</taxon>
        <taxon>Bacillati</taxon>
        <taxon>Bacillota</taxon>
        <taxon>Bacilli</taxon>
        <taxon>Bacillales</taxon>
        <taxon>Bacillaceae</taxon>
        <taxon>Bacillus</taxon>
        <taxon>Bacillus cereus group</taxon>
    </lineage>
</organism>
<feature type="transmembrane region" description="Helical" evidence="6">
    <location>
        <begin position="619"/>
        <end position="640"/>
    </location>
</feature>
<sequence length="652" mass="73518">MTLSSIALRNIQRNFKDYFVYFASMIFSIVIYFTFKALQYNSQMEKAAEASKKISGAFQVSSVMLIIFVAVFIIYSNGFFTRKRKKEVGLYSLLGIRKRQIGKMLFYENMLMGLMSLVIGIAIGSVLSKLFLELLVNMMGLNLNVHFEVPMAAIIDTAIIFFVIILYTSLQGYRLIYRFKLIELFRAEREGEAMPKGSVIMALISVFLIGSGYFLALMYMKAVMYADFMVVALYILLATVAGTYLLFMFFTVFVLKRARNNKSSFYNGMNMVTTSQLLYRIKGNAKSLATISILSAVTLTAVGTSVTMYYNTFTQSKVAAPYSYSYEKKDAALDKKVNEILAGEKNNHPVTYESEVEMIPVKGTFKGERADQVLNTHYNVTNQYQLISQSSFNTLVKHLDVEPVNLSANEAFVYDSLYIEKLDFGPLYTGNTAVFPVGNESKELKELKIKGVNNRSLTNLNELFVIVPDKTYEQVKQVNETRTVKNIDVKGERNSKELTAKLASIMPAGESEVLKPFNDFYTGFQMGLETTGLMMFIGLFLGLVFLLATGSIIYFKQLTEASADHDRYVVLHKIGVTKQEMKRAIAKQVSFIFAIPLVIGILHSLFALKGLSNILPFEIMIPLLISIGVYGAIYIGYYFLTVRSYYKIVSAK</sequence>
<evidence type="ECO:0000256" key="4">
    <source>
        <dbReference type="ARBA" id="ARBA00022989"/>
    </source>
</evidence>
<dbReference type="RefSeq" id="WP_087967179.1">
    <property type="nucleotide sequence ID" value="NZ_NFDN01000071.1"/>
</dbReference>
<keyword evidence="3 6" id="KW-0812">Transmembrane</keyword>